<evidence type="ECO:0000256" key="6">
    <source>
        <dbReference type="PROSITE-ProRule" id="PRU00221"/>
    </source>
</evidence>
<gene>
    <name evidence="10" type="ORF">BGE01nite_24780</name>
</gene>
<dbReference type="InterPro" id="IPR019775">
    <property type="entry name" value="WD40_repeat_CS"/>
</dbReference>
<reference evidence="10 11" key="1">
    <citation type="submission" date="2019-07" db="EMBL/GenBank/DDBJ databases">
        <title>Whole genome shotgun sequence of Brevifollis gellanilyticus NBRC 108608.</title>
        <authorList>
            <person name="Hosoyama A."/>
            <person name="Uohara A."/>
            <person name="Ohji S."/>
            <person name="Ichikawa N."/>
        </authorList>
    </citation>
    <scope>NUCLEOTIDE SEQUENCE [LARGE SCALE GENOMIC DNA]</scope>
    <source>
        <strain evidence="10 11">NBRC 108608</strain>
    </source>
</reference>
<evidence type="ECO:0000256" key="8">
    <source>
        <dbReference type="SAM" id="SignalP"/>
    </source>
</evidence>
<dbReference type="Gene3D" id="2.130.10.10">
    <property type="entry name" value="YVTN repeat-like/Quinoprotein amine dehydrogenase"/>
    <property type="match status" value="3"/>
</dbReference>
<feature type="domain" description="Cytochrome c" evidence="9">
    <location>
        <begin position="20"/>
        <end position="108"/>
    </location>
</feature>
<evidence type="ECO:0000259" key="9">
    <source>
        <dbReference type="PROSITE" id="PS51007"/>
    </source>
</evidence>
<dbReference type="PROSITE" id="PS00678">
    <property type="entry name" value="WD_REPEATS_1"/>
    <property type="match status" value="1"/>
</dbReference>
<dbReference type="InterPro" id="IPR011429">
    <property type="entry name" value="Cyt_c_Planctomycete-type"/>
</dbReference>
<dbReference type="SMART" id="SM00320">
    <property type="entry name" value="WD40"/>
    <property type="match status" value="6"/>
</dbReference>
<dbReference type="GO" id="GO:0046872">
    <property type="term" value="F:metal ion binding"/>
    <property type="evidence" value="ECO:0007669"/>
    <property type="project" value="UniProtKB-KW"/>
</dbReference>
<dbReference type="AlphaFoldDB" id="A0A512M8X5"/>
<evidence type="ECO:0000256" key="4">
    <source>
        <dbReference type="ARBA" id="ARBA00022737"/>
    </source>
</evidence>
<sequence length="439" mass="46887">MPPSRLLLASFLLTLPALSADPKPAMRVLRDQCVGCHKPGKAKGGLLLTSHEKMMKGGDNGVPLKAGKAEDSLLYQLVLDDGDPHMPPKKDLTAAEITALKTWIDGGAVWDASVFDEAPAPKPVKLVTMPASYQPVLALALSPDEKRLAVARANAVTLVDLTKPERPVLGRLEGHTEAVHSLGWSPDGKWLVTGGFQKLIVWDAASMQNVRELKESLVGSVTALVVDTAGKQVFAADGEAGGAGFIRKYDLETGKLLTTWKAHDDNVLALRLSAKGDRLLSGGADRMARLWDPATAKQVAFYEGHTNHVTAVAFNKDASQIATAGADREVKLWNTQSGEQETSLGDKKTAFSAIAWSPDGKTLVALTDKGSGSLYTDFVRHTGGERSERAKERKLTGVTEPVTSVVITADSKWVFAGTFDGKVHIWEAAGGKLSGELKL</sequence>
<feature type="repeat" description="WD" evidence="6">
    <location>
        <begin position="260"/>
        <end position="301"/>
    </location>
</feature>
<organism evidence="10 11">
    <name type="scientific">Brevifollis gellanilyticus</name>
    <dbReference type="NCBI Taxonomy" id="748831"/>
    <lineage>
        <taxon>Bacteria</taxon>
        <taxon>Pseudomonadati</taxon>
        <taxon>Verrucomicrobiota</taxon>
        <taxon>Verrucomicrobiia</taxon>
        <taxon>Verrucomicrobiales</taxon>
        <taxon>Verrucomicrobiaceae</taxon>
    </lineage>
</organism>
<feature type="repeat" description="WD" evidence="6">
    <location>
        <begin position="395"/>
        <end position="436"/>
    </location>
</feature>
<dbReference type="Proteomes" id="UP000321577">
    <property type="component" value="Unassembled WGS sequence"/>
</dbReference>
<dbReference type="PROSITE" id="PS51007">
    <property type="entry name" value="CYTC"/>
    <property type="match status" value="1"/>
</dbReference>
<evidence type="ECO:0000313" key="11">
    <source>
        <dbReference type="Proteomes" id="UP000321577"/>
    </source>
</evidence>
<protein>
    <recommendedName>
        <fullName evidence="9">Cytochrome c domain-containing protein</fullName>
    </recommendedName>
</protein>
<keyword evidence="4" id="KW-0677">Repeat</keyword>
<dbReference type="GO" id="GO:0009055">
    <property type="term" value="F:electron transfer activity"/>
    <property type="evidence" value="ECO:0007669"/>
    <property type="project" value="InterPro"/>
</dbReference>
<dbReference type="PANTHER" id="PTHR19848">
    <property type="entry name" value="WD40 REPEAT PROTEIN"/>
    <property type="match status" value="1"/>
</dbReference>
<dbReference type="InterPro" id="IPR011047">
    <property type="entry name" value="Quinoprotein_ADH-like_sf"/>
</dbReference>
<comment type="caution">
    <text evidence="10">The sequence shown here is derived from an EMBL/GenBank/DDBJ whole genome shotgun (WGS) entry which is preliminary data.</text>
</comment>
<dbReference type="PANTHER" id="PTHR19848:SF8">
    <property type="entry name" value="F-BOX AND WD REPEAT DOMAIN CONTAINING 7"/>
    <property type="match status" value="1"/>
</dbReference>
<evidence type="ECO:0000256" key="5">
    <source>
        <dbReference type="ARBA" id="ARBA00023004"/>
    </source>
</evidence>
<dbReference type="SUPFAM" id="SSF46626">
    <property type="entry name" value="Cytochrome c"/>
    <property type="match status" value="1"/>
</dbReference>
<evidence type="ECO:0000256" key="1">
    <source>
        <dbReference type="ARBA" id="ARBA00022574"/>
    </source>
</evidence>
<keyword evidence="5 7" id="KW-0408">Iron</keyword>
<name>A0A512M8X5_9BACT</name>
<keyword evidence="3 7" id="KW-0479">Metal-binding</keyword>
<dbReference type="SUPFAM" id="SSF50998">
    <property type="entry name" value="Quinoprotein alcohol dehydrogenase-like"/>
    <property type="match status" value="1"/>
</dbReference>
<feature type="signal peptide" evidence="8">
    <location>
        <begin position="1"/>
        <end position="19"/>
    </location>
</feature>
<dbReference type="GO" id="GO:0020037">
    <property type="term" value="F:heme binding"/>
    <property type="evidence" value="ECO:0007669"/>
    <property type="project" value="InterPro"/>
</dbReference>
<dbReference type="PROSITE" id="PS50082">
    <property type="entry name" value="WD_REPEATS_2"/>
    <property type="match status" value="4"/>
</dbReference>
<feature type="repeat" description="WD" evidence="6">
    <location>
        <begin position="172"/>
        <end position="195"/>
    </location>
</feature>
<evidence type="ECO:0000256" key="7">
    <source>
        <dbReference type="PROSITE-ProRule" id="PRU00433"/>
    </source>
</evidence>
<dbReference type="PROSITE" id="PS50294">
    <property type="entry name" value="WD_REPEATS_REGION"/>
    <property type="match status" value="2"/>
</dbReference>
<evidence type="ECO:0000256" key="3">
    <source>
        <dbReference type="ARBA" id="ARBA00022723"/>
    </source>
</evidence>
<dbReference type="InterPro" id="IPR015943">
    <property type="entry name" value="WD40/YVTN_repeat-like_dom_sf"/>
</dbReference>
<evidence type="ECO:0000313" key="10">
    <source>
        <dbReference type="EMBL" id="GEP43187.1"/>
    </source>
</evidence>
<dbReference type="RefSeq" id="WP_146850762.1">
    <property type="nucleotide sequence ID" value="NZ_BKAG01000015.1"/>
</dbReference>
<dbReference type="InterPro" id="IPR011659">
    <property type="entry name" value="WD40"/>
</dbReference>
<feature type="chain" id="PRO_5021855225" description="Cytochrome c domain-containing protein" evidence="8">
    <location>
        <begin position="20"/>
        <end position="439"/>
    </location>
</feature>
<dbReference type="CDD" id="cd00200">
    <property type="entry name" value="WD40"/>
    <property type="match status" value="1"/>
</dbReference>
<proteinExistence type="predicted"/>
<dbReference type="Pfam" id="PF00400">
    <property type="entry name" value="WD40"/>
    <property type="match status" value="4"/>
</dbReference>
<dbReference type="InterPro" id="IPR009056">
    <property type="entry name" value="Cyt_c-like_dom"/>
</dbReference>
<keyword evidence="2 7" id="KW-0349">Heme</keyword>
<feature type="repeat" description="WD" evidence="6">
    <location>
        <begin position="302"/>
        <end position="343"/>
    </location>
</feature>
<dbReference type="Pfam" id="PF07635">
    <property type="entry name" value="PSCyt1"/>
    <property type="match status" value="1"/>
</dbReference>
<keyword evidence="11" id="KW-1185">Reference proteome</keyword>
<dbReference type="EMBL" id="BKAG01000015">
    <property type="protein sequence ID" value="GEP43187.1"/>
    <property type="molecule type" value="Genomic_DNA"/>
</dbReference>
<dbReference type="InterPro" id="IPR001680">
    <property type="entry name" value="WD40_rpt"/>
</dbReference>
<keyword evidence="1 6" id="KW-0853">WD repeat</keyword>
<dbReference type="OrthoDB" id="511103at2"/>
<keyword evidence="8" id="KW-0732">Signal</keyword>
<dbReference type="InterPro" id="IPR036909">
    <property type="entry name" value="Cyt_c-like_dom_sf"/>
</dbReference>
<evidence type="ECO:0000256" key="2">
    <source>
        <dbReference type="ARBA" id="ARBA00022617"/>
    </source>
</evidence>
<dbReference type="Pfam" id="PF07676">
    <property type="entry name" value="PD40"/>
    <property type="match status" value="1"/>
</dbReference>
<accession>A0A512M8X5</accession>